<evidence type="ECO:0000313" key="12">
    <source>
        <dbReference type="EMBL" id="KAK3608850.1"/>
    </source>
</evidence>
<dbReference type="GO" id="GO:0005737">
    <property type="term" value="C:cytoplasm"/>
    <property type="evidence" value="ECO:0007669"/>
    <property type="project" value="UniProtKB-SubCell"/>
</dbReference>
<dbReference type="InterPro" id="IPR056546">
    <property type="entry name" value="MreB_MamK-like"/>
</dbReference>
<comment type="function">
    <text evidence="1">Actins are highly conserved proteins that are involved in various types of cell motility and are ubiquitously expressed in all eukaryotic cells.</text>
</comment>
<dbReference type="InterPro" id="IPR042177">
    <property type="entry name" value="Cell/Rod_1"/>
</dbReference>
<dbReference type="InterPro" id="IPR055342">
    <property type="entry name" value="MreC_beta-barrel_core"/>
</dbReference>
<reference evidence="12" key="1">
    <citation type="journal article" date="2021" name="Genome Biol. Evol.">
        <title>A High-Quality Reference Genome for a Parasitic Bivalve with Doubly Uniparental Inheritance (Bivalvia: Unionida).</title>
        <authorList>
            <person name="Smith C.H."/>
        </authorList>
    </citation>
    <scope>NUCLEOTIDE SEQUENCE</scope>
    <source>
        <strain evidence="12">CHS0354</strain>
    </source>
</reference>
<comment type="subcellular location">
    <subcellularLocation>
        <location evidence="2">Cytoplasm</location>
    </subcellularLocation>
</comment>
<dbReference type="NCBIfam" id="TIGR00904">
    <property type="entry name" value="mreB"/>
    <property type="match status" value="1"/>
</dbReference>
<evidence type="ECO:0000256" key="9">
    <source>
        <dbReference type="ARBA" id="ARBA00023458"/>
    </source>
</evidence>
<evidence type="ECO:0000256" key="2">
    <source>
        <dbReference type="ARBA" id="ARBA00004496"/>
    </source>
</evidence>
<dbReference type="PRINTS" id="PR01652">
    <property type="entry name" value="SHAPEPROTEIN"/>
</dbReference>
<dbReference type="NCBIfam" id="NF010539">
    <property type="entry name" value="PRK13927.1"/>
    <property type="match status" value="1"/>
</dbReference>
<evidence type="ECO:0000256" key="8">
    <source>
        <dbReference type="ARBA" id="ARBA00022960"/>
    </source>
</evidence>
<reference evidence="12" key="3">
    <citation type="submission" date="2023-05" db="EMBL/GenBank/DDBJ databases">
        <authorList>
            <person name="Smith C.H."/>
        </authorList>
    </citation>
    <scope>NUCLEOTIDE SEQUENCE</scope>
    <source>
        <strain evidence="12">CHS0354</strain>
        <tissue evidence="12">Mantle</tissue>
    </source>
</reference>
<comment type="caution">
    <text evidence="12">The sequence shown here is derived from an EMBL/GenBank/DDBJ whole genome shotgun (WGS) entry which is preliminary data.</text>
</comment>
<keyword evidence="13" id="KW-1185">Reference proteome</keyword>
<dbReference type="PANTHER" id="PTHR42749">
    <property type="entry name" value="CELL SHAPE-DETERMINING PROTEIN MREB"/>
    <property type="match status" value="1"/>
</dbReference>
<evidence type="ECO:0000256" key="10">
    <source>
        <dbReference type="ARBA" id="ARBA00032089"/>
    </source>
</evidence>
<dbReference type="GO" id="GO:0008360">
    <property type="term" value="P:regulation of cell shape"/>
    <property type="evidence" value="ECO:0007669"/>
    <property type="project" value="UniProtKB-KW"/>
</dbReference>
<comment type="similarity">
    <text evidence="3">Belongs to the MreC family.</text>
</comment>
<gene>
    <name evidence="12" type="ORF">CHS0354_006891</name>
</gene>
<evidence type="ECO:0000256" key="5">
    <source>
        <dbReference type="ARBA" id="ARBA00022490"/>
    </source>
</evidence>
<dbReference type="InterPro" id="IPR007221">
    <property type="entry name" value="MreC"/>
</dbReference>
<sequence>MFKELGKVFSNDIAIDLGTANTLVFVRGRGIIIREPSVVAVQKTARGDMKVLAVGNDAKSMLGRTPGTIQAIRPMRDGVIANFDITAEMIRYFIKKVHTQSSIIRMKPRIIIGVPSGITQVEKRAVREAAESAGAREVYLIEEPMAAAIGAGLPITEANGNMIVDIGGGTTEVAVISLSGVVYSHSTRVGGDTMDDNIIQYIKKRYNLLIGERTAEIIKMTIGAAYPDAEKEIMEVKGRDLLTGIPKTLNLSSDEILEALSDVCEQIVQATKNALEDTPPELAADIVDKGIVLAGGGSLLKRMDILLRERTGLPIMYADDPLSCVVLGVGKERINSGVGSFIRTFTNPIFYTFEGISESISEVWYGYIALIGTHDENLVLKKEISDLKERNFSYQEMEIQYHLVLKDLEFHKSNDFPKVYAEIILNIQRDYSRMMIINRGSNDGIAKNDGVLTPDGAVGRVIGNDKEHASIMLINDSRSQYPAIVQRTRDRVMISGTPEGMLKIYFVPREIDLREGDVIITSSHAGIFPKGIKIGTINDIKKQNFGLFQEGIVEPAVNLSRLERVFVIKSSNKQSSDYYLKMSELN</sequence>
<feature type="domain" description="Rod shape-determining protein MreC beta-barrel core" evidence="11">
    <location>
        <begin position="425"/>
        <end position="569"/>
    </location>
</feature>
<evidence type="ECO:0000256" key="1">
    <source>
        <dbReference type="ARBA" id="ARBA00003520"/>
    </source>
</evidence>
<evidence type="ECO:0000256" key="4">
    <source>
        <dbReference type="ARBA" id="ARBA00013855"/>
    </source>
</evidence>
<dbReference type="EMBL" id="JAEAOA010000469">
    <property type="protein sequence ID" value="KAK3608850.1"/>
    <property type="molecule type" value="Genomic_DNA"/>
</dbReference>
<dbReference type="SMART" id="SM00268">
    <property type="entry name" value="ACTIN"/>
    <property type="match status" value="1"/>
</dbReference>
<dbReference type="SUPFAM" id="SSF53067">
    <property type="entry name" value="Actin-like ATPase domain"/>
    <property type="match status" value="2"/>
</dbReference>
<dbReference type="Proteomes" id="UP001195483">
    <property type="component" value="Unassembled WGS sequence"/>
</dbReference>
<dbReference type="Gene3D" id="2.40.10.340">
    <property type="entry name" value="Rod shape-determining protein MreC, domain 1"/>
    <property type="match status" value="1"/>
</dbReference>
<evidence type="ECO:0000256" key="6">
    <source>
        <dbReference type="ARBA" id="ARBA00022741"/>
    </source>
</evidence>
<dbReference type="CDD" id="cd10225">
    <property type="entry name" value="ASKHA_NBD_MreB-like"/>
    <property type="match status" value="1"/>
</dbReference>
<dbReference type="InterPro" id="IPR004753">
    <property type="entry name" value="MreB"/>
</dbReference>
<dbReference type="GO" id="GO:0000902">
    <property type="term" value="P:cell morphogenesis"/>
    <property type="evidence" value="ECO:0007669"/>
    <property type="project" value="InterPro"/>
</dbReference>
<dbReference type="Gene3D" id="2.40.10.350">
    <property type="entry name" value="Rod shape-determining protein MreC, domain 2"/>
    <property type="match status" value="1"/>
</dbReference>
<evidence type="ECO:0000313" key="13">
    <source>
        <dbReference type="Proteomes" id="UP001195483"/>
    </source>
</evidence>
<evidence type="ECO:0000256" key="7">
    <source>
        <dbReference type="ARBA" id="ARBA00022840"/>
    </source>
</evidence>
<organism evidence="12 13">
    <name type="scientific">Potamilus streckersoni</name>
    <dbReference type="NCBI Taxonomy" id="2493646"/>
    <lineage>
        <taxon>Eukaryota</taxon>
        <taxon>Metazoa</taxon>
        <taxon>Spiralia</taxon>
        <taxon>Lophotrochozoa</taxon>
        <taxon>Mollusca</taxon>
        <taxon>Bivalvia</taxon>
        <taxon>Autobranchia</taxon>
        <taxon>Heteroconchia</taxon>
        <taxon>Palaeoheterodonta</taxon>
        <taxon>Unionida</taxon>
        <taxon>Unionoidea</taxon>
        <taxon>Unionidae</taxon>
        <taxon>Ambleminae</taxon>
        <taxon>Lampsilini</taxon>
        <taxon>Potamilus</taxon>
    </lineage>
</organism>
<dbReference type="HAMAP" id="MF_02207">
    <property type="entry name" value="MreB"/>
    <property type="match status" value="1"/>
</dbReference>
<keyword evidence="8" id="KW-0133">Cell shape</keyword>
<dbReference type="InterPro" id="IPR043129">
    <property type="entry name" value="ATPase_NBD"/>
</dbReference>
<dbReference type="Pfam" id="PF06723">
    <property type="entry name" value="MreB_Mbl"/>
    <property type="match status" value="1"/>
</dbReference>
<dbReference type="Pfam" id="PF04085">
    <property type="entry name" value="MreC"/>
    <property type="match status" value="1"/>
</dbReference>
<dbReference type="InterPro" id="IPR042175">
    <property type="entry name" value="Cell/Rod_MreC_2"/>
</dbReference>
<name>A0AAE0WD10_9BIVA</name>
<protein>
    <recommendedName>
        <fullName evidence="4">Cell shape-determining protein MreC</fullName>
    </recommendedName>
    <alternativeName>
        <fullName evidence="10">Cell shape protein MreC</fullName>
    </alternativeName>
</protein>
<keyword evidence="5" id="KW-0963">Cytoplasm</keyword>
<proteinExistence type="inferred from homology"/>
<accession>A0AAE0WD10</accession>
<dbReference type="PANTHER" id="PTHR42749:SF1">
    <property type="entry name" value="CELL SHAPE-DETERMINING PROTEIN MREB"/>
    <property type="match status" value="1"/>
</dbReference>
<evidence type="ECO:0000259" key="11">
    <source>
        <dbReference type="Pfam" id="PF04085"/>
    </source>
</evidence>
<keyword evidence="7" id="KW-0067">ATP-binding</keyword>
<dbReference type="Gene3D" id="3.30.420.40">
    <property type="match status" value="2"/>
</dbReference>
<keyword evidence="6" id="KW-0547">Nucleotide-binding</keyword>
<dbReference type="AlphaFoldDB" id="A0AAE0WD10"/>
<dbReference type="FunFam" id="3.30.420.40:FF:000016">
    <property type="entry name" value="Rod shape-determining protein mreB"/>
    <property type="match status" value="1"/>
</dbReference>
<evidence type="ECO:0000256" key="3">
    <source>
        <dbReference type="ARBA" id="ARBA00009369"/>
    </source>
</evidence>
<reference evidence="12" key="2">
    <citation type="journal article" date="2021" name="Genome Biol. Evol.">
        <title>Developing a high-quality reference genome for a parasitic bivalve with doubly uniparental inheritance (Bivalvia: Unionida).</title>
        <authorList>
            <person name="Smith C.H."/>
        </authorList>
    </citation>
    <scope>NUCLEOTIDE SEQUENCE</scope>
    <source>
        <strain evidence="12">CHS0354</strain>
        <tissue evidence="12">Mantle</tissue>
    </source>
</reference>
<dbReference type="InterPro" id="IPR004000">
    <property type="entry name" value="Actin"/>
</dbReference>
<comment type="similarity">
    <text evidence="9">Belongs to the FtsA/MreB family.</text>
</comment>
<dbReference type="GO" id="GO:0005524">
    <property type="term" value="F:ATP binding"/>
    <property type="evidence" value="ECO:0007669"/>
    <property type="project" value="UniProtKB-KW"/>
</dbReference>
<dbReference type="NCBIfam" id="TIGR00219">
    <property type="entry name" value="mreC"/>
    <property type="match status" value="1"/>
</dbReference>